<proteinExistence type="predicted"/>
<dbReference type="EMBL" id="CM039426">
    <property type="protein sequence ID" value="KAI4357232.1"/>
    <property type="molecule type" value="Genomic_DNA"/>
</dbReference>
<gene>
    <name evidence="1" type="ORF">L6164_001193</name>
</gene>
<keyword evidence="2" id="KW-1185">Reference proteome</keyword>
<dbReference type="Proteomes" id="UP000828941">
    <property type="component" value="Chromosome 1"/>
</dbReference>
<protein>
    <submittedName>
        <fullName evidence="1">Uncharacterized protein</fullName>
    </submittedName>
</protein>
<accession>A0ACB9Q8U8</accession>
<sequence>MINIYSIIVPGVDGPDSSSSLATKFHMLRDRCRILLQVHDELVLEVDPCVIKEAALLLQTSMENAVSLLVPLHVKLKVRRTWGSLEPLTPDQFVDGSHSTESQSTRGSCSS</sequence>
<evidence type="ECO:0000313" key="2">
    <source>
        <dbReference type="Proteomes" id="UP000828941"/>
    </source>
</evidence>
<organism evidence="1 2">
    <name type="scientific">Bauhinia variegata</name>
    <name type="common">Purple orchid tree</name>
    <name type="synonym">Phanera variegata</name>
    <dbReference type="NCBI Taxonomy" id="167791"/>
    <lineage>
        <taxon>Eukaryota</taxon>
        <taxon>Viridiplantae</taxon>
        <taxon>Streptophyta</taxon>
        <taxon>Embryophyta</taxon>
        <taxon>Tracheophyta</taxon>
        <taxon>Spermatophyta</taxon>
        <taxon>Magnoliopsida</taxon>
        <taxon>eudicotyledons</taxon>
        <taxon>Gunneridae</taxon>
        <taxon>Pentapetalae</taxon>
        <taxon>rosids</taxon>
        <taxon>fabids</taxon>
        <taxon>Fabales</taxon>
        <taxon>Fabaceae</taxon>
        <taxon>Cercidoideae</taxon>
        <taxon>Cercideae</taxon>
        <taxon>Bauhiniinae</taxon>
        <taxon>Bauhinia</taxon>
    </lineage>
</organism>
<reference evidence="1 2" key="1">
    <citation type="journal article" date="2022" name="DNA Res.">
        <title>Chromosomal-level genome assembly of the orchid tree Bauhinia variegata (Leguminosae; Cercidoideae) supports the allotetraploid origin hypothesis of Bauhinia.</title>
        <authorList>
            <person name="Zhong Y."/>
            <person name="Chen Y."/>
            <person name="Zheng D."/>
            <person name="Pang J."/>
            <person name="Liu Y."/>
            <person name="Luo S."/>
            <person name="Meng S."/>
            <person name="Qian L."/>
            <person name="Wei D."/>
            <person name="Dai S."/>
            <person name="Zhou R."/>
        </authorList>
    </citation>
    <scope>NUCLEOTIDE SEQUENCE [LARGE SCALE GENOMIC DNA]</scope>
    <source>
        <strain evidence="1">BV-YZ2020</strain>
    </source>
</reference>
<comment type="caution">
    <text evidence="1">The sequence shown here is derived from an EMBL/GenBank/DDBJ whole genome shotgun (WGS) entry which is preliminary data.</text>
</comment>
<name>A0ACB9Q8U8_BAUVA</name>
<evidence type="ECO:0000313" key="1">
    <source>
        <dbReference type="EMBL" id="KAI4357232.1"/>
    </source>
</evidence>